<dbReference type="InterPro" id="IPR045018">
    <property type="entry name" value="Azg-like"/>
</dbReference>
<evidence type="ECO:0000256" key="6">
    <source>
        <dbReference type="ARBA" id="ARBA00023136"/>
    </source>
</evidence>
<dbReference type="RefSeq" id="WP_007001276.1">
    <property type="nucleotide sequence ID" value="NZ_JH992955.1"/>
</dbReference>
<dbReference type="STRING" id="202789.GCA_001457435_01047"/>
<keyword evidence="3" id="KW-0813">Transport</keyword>
<evidence type="ECO:0000313" key="8">
    <source>
        <dbReference type="EMBL" id="EKU95309.1"/>
    </source>
</evidence>
<dbReference type="InterPro" id="IPR006043">
    <property type="entry name" value="NCS2"/>
</dbReference>
<feature type="transmembrane region" description="Helical" evidence="7">
    <location>
        <begin position="161"/>
        <end position="183"/>
    </location>
</feature>
<proteinExistence type="inferred from homology"/>
<evidence type="ECO:0000256" key="7">
    <source>
        <dbReference type="SAM" id="Phobius"/>
    </source>
</evidence>
<dbReference type="HOGENOM" id="CLU_024508_0_0_11"/>
<feature type="transmembrane region" description="Helical" evidence="7">
    <location>
        <begin position="79"/>
        <end position="99"/>
    </location>
</feature>
<evidence type="ECO:0000256" key="1">
    <source>
        <dbReference type="ARBA" id="ARBA00004127"/>
    </source>
</evidence>
<accession>K9EDJ8</accession>
<reference evidence="8 9" key="1">
    <citation type="submission" date="2012-09" db="EMBL/GenBank/DDBJ databases">
        <title>The Genome Sequence of Actinobaculum massiliae ACS-171-V-COL2.</title>
        <authorList>
            <consortium name="The Broad Institute Genome Sequencing Platform"/>
            <person name="Earl A."/>
            <person name="Ward D."/>
            <person name="Feldgarden M."/>
            <person name="Gevers D."/>
            <person name="Saerens B."/>
            <person name="Vaneechoutte M."/>
            <person name="Walker B."/>
            <person name="Young S.K."/>
            <person name="Zeng Q."/>
            <person name="Gargeya S."/>
            <person name="Fitzgerald M."/>
            <person name="Haas B."/>
            <person name="Abouelleil A."/>
            <person name="Alvarado L."/>
            <person name="Arachchi H.M."/>
            <person name="Berlin A."/>
            <person name="Chapman S.B."/>
            <person name="Goldberg J."/>
            <person name="Griggs A."/>
            <person name="Gujja S."/>
            <person name="Hansen M."/>
            <person name="Howarth C."/>
            <person name="Imamovic A."/>
            <person name="Larimer J."/>
            <person name="McCowen C."/>
            <person name="Montmayeur A."/>
            <person name="Murphy C."/>
            <person name="Neiman D."/>
            <person name="Pearson M."/>
            <person name="Priest M."/>
            <person name="Roberts A."/>
            <person name="Saif S."/>
            <person name="Shea T."/>
            <person name="Sisk P."/>
            <person name="Sykes S."/>
            <person name="Wortman J."/>
            <person name="Nusbaum C."/>
            <person name="Birren B."/>
        </authorList>
    </citation>
    <scope>NUCLEOTIDE SEQUENCE [LARGE SCALE GENOMIC DNA]</scope>
    <source>
        <strain evidence="9">ACS-171-V-Col2</strain>
    </source>
</reference>
<feature type="transmembrane region" description="Helical" evidence="7">
    <location>
        <begin position="375"/>
        <end position="395"/>
    </location>
</feature>
<feature type="transmembrane region" description="Helical" evidence="7">
    <location>
        <begin position="130"/>
        <end position="149"/>
    </location>
</feature>
<dbReference type="GO" id="GO:0005886">
    <property type="term" value="C:plasma membrane"/>
    <property type="evidence" value="ECO:0007669"/>
    <property type="project" value="TreeGrafter"/>
</dbReference>
<dbReference type="PANTHER" id="PTHR43337:SF1">
    <property type="entry name" value="XANTHINE_URACIL PERMEASE C887.17-RELATED"/>
    <property type="match status" value="1"/>
</dbReference>
<comment type="subcellular location">
    <subcellularLocation>
        <location evidence="1">Endomembrane system</location>
        <topology evidence="1">Multi-pass membrane protein</topology>
    </subcellularLocation>
</comment>
<feature type="transmembrane region" description="Helical" evidence="7">
    <location>
        <begin position="292"/>
        <end position="310"/>
    </location>
</feature>
<keyword evidence="6 7" id="KW-0472">Membrane</keyword>
<keyword evidence="9" id="KW-1185">Reference proteome</keyword>
<evidence type="ECO:0008006" key="10">
    <source>
        <dbReference type="Google" id="ProtNLM"/>
    </source>
</evidence>
<dbReference type="PATRIC" id="fig|883066.3.peg.1124"/>
<name>K9EDJ8_9ACTO</name>
<dbReference type="Proteomes" id="UP000009888">
    <property type="component" value="Unassembled WGS sequence"/>
</dbReference>
<dbReference type="GO" id="GO:0012505">
    <property type="term" value="C:endomembrane system"/>
    <property type="evidence" value="ECO:0007669"/>
    <property type="project" value="UniProtKB-SubCell"/>
</dbReference>
<feature type="transmembrane region" description="Helical" evidence="7">
    <location>
        <begin position="470"/>
        <end position="488"/>
    </location>
</feature>
<evidence type="ECO:0000256" key="4">
    <source>
        <dbReference type="ARBA" id="ARBA00022692"/>
    </source>
</evidence>
<comment type="similarity">
    <text evidence="2">Belongs to the nucleobase:cation symporter-2 (NCS2) (TC 2.A.40) family. Azg-like subfamily.</text>
</comment>
<keyword evidence="4 7" id="KW-0812">Transmembrane</keyword>
<dbReference type="PANTHER" id="PTHR43337">
    <property type="entry name" value="XANTHINE/URACIL PERMEASE C887.17-RELATED"/>
    <property type="match status" value="1"/>
</dbReference>
<dbReference type="EMBL" id="AGWL01000005">
    <property type="protein sequence ID" value="EKU95309.1"/>
    <property type="molecule type" value="Genomic_DNA"/>
</dbReference>
<feature type="transmembrane region" description="Helical" evidence="7">
    <location>
        <begin position="106"/>
        <end position="124"/>
    </location>
</feature>
<gene>
    <name evidence="8" type="ORF">HMPREF9233_01070</name>
</gene>
<evidence type="ECO:0000256" key="2">
    <source>
        <dbReference type="ARBA" id="ARBA00005697"/>
    </source>
</evidence>
<dbReference type="GO" id="GO:0005345">
    <property type="term" value="F:purine nucleobase transmembrane transporter activity"/>
    <property type="evidence" value="ECO:0007669"/>
    <property type="project" value="TreeGrafter"/>
</dbReference>
<organism evidence="8 9">
    <name type="scientific">Actinobaculum massiliense ACS-171-V-Col2</name>
    <dbReference type="NCBI Taxonomy" id="883066"/>
    <lineage>
        <taxon>Bacteria</taxon>
        <taxon>Bacillati</taxon>
        <taxon>Actinomycetota</taxon>
        <taxon>Actinomycetes</taxon>
        <taxon>Actinomycetales</taxon>
        <taxon>Actinomycetaceae</taxon>
        <taxon>Actinobaculum</taxon>
    </lineage>
</organism>
<keyword evidence="5 7" id="KW-1133">Transmembrane helix</keyword>
<evidence type="ECO:0000256" key="3">
    <source>
        <dbReference type="ARBA" id="ARBA00022448"/>
    </source>
</evidence>
<evidence type="ECO:0000313" key="9">
    <source>
        <dbReference type="Proteomes" id="UP000009888"/>
    </source>
</evidence>
<dbReference type="eggNOG" id="COG2252">
    <property type="taxonomic scope" value="Bacteria"/>
</dbReference>
<dbReference type="AlphaFoldDB" id="K9EDJ8"/>
<feature type="transmembrane region" description="Helical" evidence="7">
    <location>
        <begin position="228"/>
        <end position="247"/>
    </location>
</feature>
<feature type="transmembrane region" description="Helical" evidence="7">
    <location>
        <begin position="203"/>
        <end position="221"/>
    </location>
</feature>
<evidence type="ECO:0000256" key="5">
    <source>
        <dbReference type="ARBA" id="ARBA00022989"/>
    </source>
</evidence>
<protein>
    <recommendedName>
        <fullName evidence="10">MFS transporter, AGZA family, xanthine/uracil permease</fullName>
    </recommendedName>
</protein>
<sequence>MTATTQIDRKNVTAESNSQGILGYFKVKERGSSVARELRGGLVTFVAMVYILVLNPIILSGPDSTGAYLGGGTEPNLPAIAAGTALVAGIMTIIMGSVANFPMAMAAGLGLNTLVGAVIVQIPGMTWADGMGIIVIEGIVITLLVLTGLREAIFRAVPKFLRTAISVGLGLFITLVGLTNAGLVTGNVGGGTILNFGIKGSVASWPLLVFIIGLCVTFICMARKVSGALLIGIVTASIVGIIVENVAHPGLRAMDVPTGWAGGAPALEGSPVNIPDFSTIGQFSVVGPFQKIGVIAVVVLAFSVMLADFFDTMGTMVAVGREGNLLDENGNPYHTSRILLIDSLSALAGGMGGISSNTSFVESTTGVADGARTGLASVTTGVLFLLSIFFAPLVTLVPSEAAAPALVAVGLLMLEGVVDIDWSDFTQTIPAFMTIVFMPFAYSITVGIGIGFIFYVVISAFAGKAREVKPLMWISAVLFVVYFLLDPIQHLLGL</sequence>
<feature type="transmembrane region" description="Helical" evidence="7">
    <location>
        <begin position="38"/>
        <end position="59"/>
    </location>
</feature>
<feature type="transmembrane region" description="Helical" evidence="7">
    <location>
        <begin position="432"/>
        <end position="458"/>
    </location>
</feature>
<dbReference type="Pfam" id="PF00860">
    <property type="entry name" value="Xan_ur_permease"/>
    <property type="match status" value="1"/>
</dbReference>
<comment type="caution">
    <text evidence="8">The sequence shown here is derived from an EMBL/GenBank/DDBJ whole genome shotgun (WGS) entry which is preliminary data.</text>
</comment>